<keyword evidence="3" id="KW-1185">Reference proteome</keyword>
<evidence type="ECO:0000259" key="1">
    <source>
        <dbReference type="Pfam" id="PF13649"/>
    </source>
</evidence>
<evidence type="ECO:0000313" key="2">
    <source>
        <dbReference type="EMBL" id="MFC5420185.1"/>
    </source>
</evidence>
<evidence type="ECO:0000313" key="3">
    <source>
        <dbReference type="Proteomes" id="UP001596053"/>
    </source>
</evidence>
<dbReference type="InterPro" id="IPR041698">
    <property type="entry name" value="Methyltransf_25"/>
</dbReference>
<dbReference type="InterPro" id="IPR029063">
    <property type="entry name" value="SAM-dependent_MTases_sf"/>
</dbReference>
<dbReference type="CDD" id="cd02440">
    <property type="entry name" value="AdoMet_MTases"/>
    <property type="match status" value="1"/>
</dbReference>
<dbReference type="GO" id="GO:0032259">
    <property type="term" value="P:methylation"/>
    <property type="evidence" value="ECO:0007669"/>
    <property type="project" value="UniProtKB-KW"/>
</dbReference>
<dbReference type="Proteomes" id="UP001596053">
    <property type="component" value="Unassembled WGS sequence"/>
</dbReference>
<dbReference type="Pfam" id="PF13649">
    <property type="entry name" value="Methyltransf_25"/>
    <property type="match status" value="1"/>
</dbReference>
<dbReference type="GO" id="GO:0008168">
    <property type="term" value="F:methyltransferase activity"/>
    <property type="evidence" value="ECO:0007669"/>
    <property type="project" value="UniProtKB-KW"/>
</dbReference>
<keyword evidence="2" id="KW-0808">Transferase</keyword>
<organism evidence="2 3">
    <name type="scientific">Bosea eneae</name>
    <dbReference type="NCBI Taxonomy" id="151454"/>
    <lineage>
        <taxon>Bacteria</taxon>
        <taxon>Pseudomonadati</taxon>
        <taxon>Pseudomonadota</taxon>
        <taxon>Alphaproteobacteria</taxon>
        <taxon>Hyphomicrobiales</taxon>
        <taxon>Boseaceae</taxon>
        <taxon>Bosea</taxon>
    </lineage>
</organism>
<dbReference type="EMBL" id="JBHSLW010000013">
    <property type="protein sequence ID" value="MFC5420185.1"/>
    <property type="molecule type" value="Genomic_DNA"/>
</dbReference>
<dbReference type="Gene3D" id="3.40.50.150">
    <property type="entry name" value="Vaccinia Virus protein VP39"/>
    <property type="match status" value="1"/>
</dbReference>
<feature type="domain" description="Methyltransferase" evidence="1">
    <location>
        <begin position="46"/>
        <end position="130"/>
    </location>
</feature>
<dbReference type="SUPFAM" id="SSF53335">
    <property type="entry name" value="S-adenosyl-L-methionine-dependent methyltransferases"/>
    <property type="match status" value="1"/>
</dbReference>
<protein>
    <submittedName>
        <fullName evidence="2">Class I SAM-dependent DNA methyltransferase</fullName>
    </submittedName>
</protein>
<keyword evidence="2" id="KW-0489">Methyltransferase</keyword>
<reference evidence="3" key="1">
    <citation type="journal article" date="2019" name="Int. J. Syst. Evol. Microbiol.">
        <title>The Global Catalogue of Microorganisms (GCM) 10K type strain sequencing project: providing services to taxonomists for standard genome sequencing and annotation.</title>
        <authorList>
            <consortium name="The Broad Institute Genomics Platform"/>
            <consortium name="The Broad Institute Genome Sequencing Center for Infectious Disease"/>
            <person name="Wu L."/>
            <person name="Ma J."/>
        </authorList>
    </citation>
    <scope>NUCLEOTIDE SEQUENCE [LARGE SCALE GENOMIC DNA]</scope>
    <source>
        <strain evidence="3">NCAIM B.01391</strain>
    </source>
</reference>
<gene>
    <name evidence="2" type="ORF">ACFPOB_11515</name>
</gene>
<accession>A0ABW0ISG0</accession>
<sequence length="201" mass="22340">MTDSADAVVSLYRRHATAYDQQRGRKLTEARWLDRFLSLLPAMPAVLDIGCGMGEPIARHLIERGCGVTGIDSAAPLIALCRKRFPQQDWQVGDMRELALGRRFDGLIAWDSFFHLKPDDQRRMFPLFRAHAADGAALLFTSGPGHGEAIGTFEGEPLYHGSLDPAEYRALLDANGFAVVEHIVEDPNCGGHTIWLSQQRR</sequence>
<proteinExistence type="predicted"/>
<name>A0ABW0ISG0_9HYPH</name>
<dbReference type="RefSeq" id="WP_377798412.1">
    <property type="nucleotide sequence ID" value="NZ_JBHSLW010000013.1"/>
</dbReference>
<comment type="caution">
    <text evidence="2">The sequence shown here is derived from an EMBL/GenBank/DDBJ whole genome shotgun (WGS) entry which is preliminary data.</text>
</comment>